<dbReference type="AlphaFoldDB" id="A0A165RW64"/>
<feature type="region of interest" description="Disordered" evidence="2">
    <location>
        <begin position="23"/>
        <end position="70"/>
    </location>
</feature>
<accession>A0A165RW64</accession>
<dbReference type="PROSITE" id="PS51257">
    <property type="entry name" value="PROKAR_LIPOPROTEIN"/>
    <property type="match status" value="1"/>
</dbReference>
<feature type="domain" description="DUF4352" evidence="3">
    <location>
        <begin position="66"/>
        <end position="192"/>
    </location>
</feature>
<comment type="caution">
    <text evidence="4">The sequence shown here is derived from an EMBL/GenBank/DDBJ whole genome shotgun (WGS) entry which is preliminary data.</text>
</comment>
<keyword evidence="1" id="KW-0732">Signal</keyword>
<name>A0A165RW64_9BACL</name>
<reference evidence="5" key="1">
    <citation type="submission" date="2016-01" db="EMBL/GenBank/DDBJ databases">
        <title>Draft genome of Chromobacterium sp. F49.</title>
        <authorList>
            <person name="Hong K.W."/>
        </authorList>
    </citation>
    <scope>NUCLEOTIDE SEQUENCE [LARGE SCALE GENOMIC DNA]</scope>
    <source>
        <strain evidence="5">P7IIIA</strain>
    </source>
</reference>
<dbReference type="EMBL" id="LRFC01000038">
    <property type="protein sequence ID" value="KZE63801.1"/>
    <property type="molecule type" value="Genomic_DNA"/>
</dbReference>
<evidence type="ECO:0000256" key="1">
    <source>
        <dbReference type="ARBA" id="ARBA00022729"/>
    </source>
</evidence>
<gene>
    <name evidence="4" type="ORF">AWM68_11845</name>
</gene>
<keyword evidence="5" id="KW-1185">Reference proteome</keyword>
<dbReference type="Pfam" id="PF11611">
    <property type="entry name" value="DUF4352"/>
    <property type="match status" value="1"/>
</dbReference>
<dbReference type="Proteomes" id="UP000076567">
    <property type="component" value="Unassembled WGS sequence"/>
</dbReference>
<proteinExistence type="predicted"/>
<feature type="compositionally biased region" description="Basic and acidic residues" evidence="2">
    <location>
        <begin position="37"/>
        <end position="47"/>
    </location>
</feature>
<sequence>MAFKRWILLGLTAVIFTGCSTDTEKQEKKNVTQQNEQKQETPSKNEDELSFNDSSQASDDTELTEINKTVEDPDGTVTLKKYAKPGEEQKSDLISLTIAEVKVLDYAPSLDLIDFFHGYTEKDKFPYVRVNVRIKNNGKENVHFNPVSEIKTDQGETVTWEDDFYLEKLNGELKPGEEKVGSLGFIIDETDPEKIKNVTITSSEVLNDKKKKIADPLTFKVDF</sequence>
<dbReference type="InterPro" id="IPR029050">
    <property type="entry name" value="Immunoprotect_excell_Ig-like"/>
</dbReference>
<dbReference type="RefSeq" id="WP_066244484.1">
    <property type="nucleotide sequence ID" value="NZ_LRFC01000038.1"/>
</dbReference>
<evidence type="ECO:0000313" key="5">
    <source>
        <dbReference type="Proteomes" id="UP000076567"/>
    </source>
</evidence>
<evidence type="ECO:0000313" key="4">
    <source>
        <dbReference type="EMBL" id="KZE63801.1"/>
    </source>
</evidence>
<dbReference type="OrthoDB" id="2352213at2"/>
<dbReference type="Gene3D" id="2.60.40.1240">
    <property type="match status" value="1"/>
</dbReference>
<protein>
    <recommendedName>
        <fullName evidence="3">DUF4352 domain-containing protein</fullName>
    </recommendedName>
</protein>
<organism evidence="4 5">
    <name type="scientific">Fictibacillus phosphorivorans</name>
    <dbReference type="NCBI Taxonomy" id="1221500"/>
    <lineage>
        <taxon>Bacteria</taxon>
        <taxon>Bacillati</taxon>
        <taxon>Bacillota</taxon>
        <taxon>Bacilli</taxon>
        <taxon>Bacillales</taxon>
        <taxon>Fictibacillaceae</taxon>
        <taxon>Fictibacillus</taxon>
    </lineage>
</organism>
<dbReference type="InterPro" id="IPR029051">
    <property type="entry name" value="DUF4352"/>
</dbReference>
<evidence type="ECO:0000259" key="3">
    <source>
        <dbReference type="Pfam" id="PF11611"/>
    </source>
</evidence>
<evidence type="ECO:0000256" key="2">
    <source>
        <dbReference type="SAM" id="MobiDB-lite"/>
    </source>
</evidence>